<keyword evidence="3" id="KW-1133">Transmembrane helix</keyword>
<evidence type="ECO:0000256" key="2">
    <source>
        <dbReference type="ARBA" id="ARBA00022692"/>
    </source>
</evidence>
<evidence type="ECO:0000256" key="1">
    <source>
        <dbReference type="ARBA" id="ARBA00004167"/>
    </source>
</evidence>
<protein>
    <submittedName>
        <fullName evidence="7">Energy transducer TonB</fullName>
    </submittedName>
</protein>
<dbReference type="NCBIfam" id="TIGR01352">
    <property type="entry name" value="tonB_Cterm"/>
    <property type="match status" value="1"/>
</dbReference>
<evidence type="ECO:0000313" key="8">
    <source>
        <dbReference type="Proteomes" id="UP001234585"/>
    </source>
</evidence>
<feature type="chain" id="PRO_5041342740" evidence="5">
    <location>
        <begin position="24"/>
        <end position="150"/>
    </location>
</feature>
<keyword evidence="5" id="KW-0732">Signal</keyword>
<feature type="domain" description="TonB C-terminal" evidence="6">
    <location>
        <begin position="41"/>
        <end position="138"/>
    </location>
</feature>
<dbReference type="EMBL" id="CP132302">
    <property type="protein sequence ID" value="WLR97646.1"/>
    <property type="molecule type" value="Genomic_DNA"/>
</dbReference>
<dbReference type="Proteomes" id="UP001234585">
    <property type="component" value="Chromosome"/>
</dbReference>
<evidence type="ECO:0000256" key="3">
    <source>
        <dbReference type="ARBA" id="ARBA00022989"/>
    </source>
</evidence>
<evidence type="ECO:0000256" key="5">
    <source>
        <dbReference type="SAM" id="SignalP"/>
    </source>
</evidence>
<evidence type="ECO:0000313" key="7">
    <source>
        <dbReference type="EMBL" id="WLR97646.1"/>
    </source>
</evidence>
<dbReference type="GO" id="GO:0016020">
    <property type="term" value="C:membrane"/>
    <property type="evidence" value="ECO:0007669"/>
    <property type="project" value="UniProtKB-SubCell"/>
</dbReference>
<dbReference type="InterPro" id="IPR006260">
    <property type="entry name" value="TonB/TolA_C"/>
</dbReference>
<comment type="subcellular location">
    <subcellularLocation>
        <location evidence="1">Membrane</location>
        <topology evidence="1">Single-pass membrane protein</topology>
    </subcellularLocation>
</comment>
<organism evidence="7 8">
    <name type="scientific">Shinella sumterensis</name>
    <dbReference type="NCBI Taxonomy" id="1967501"/>
    <lineage>
        <taxon>Bacteria</taxon>
        <taxon>Pseudomonadati</taxon>
        <taxon>Pseudomonadota</taxon>
        <taxon>Alphaproteobacteria</taxon>
        <taxon>Hyphomicrobiales</taxon>
        <taxon>Rhizobiaceae</taxon>
        <taxon>Shinella</taxon>
    </lineage>
</organism>
<dbReference type="PROSITE" id="PS52015">
    <property type="entry name" value="TONB_CTD"/>
    <property type="match status" value="1"/>
</dbReference>
<dbReference type="Pfam" id="PF03544">
    <property type="entry name" value="TonB_C"/>
    <property type="match status" value="1"/>
</dbReference>
<dbReference type="SUPFAM" id="SSF74653">
    <property type="entry name" value="TolA/TonB C-terminal domain"/>
    <property type="match status" value="1"/>
</dbReference>
<evidence type="ECO:0000256" key="4">
    <source>
        <dbReference type="ARBA" id="ARBA00023136"/>
    </source>
</evidence>
<evidence type="ECO:0000259" key="6">
    <source>
        <dbReference type="PROSITE" id="PS52015"/>
    </source>
</evidence>
<feature type="signal peptide" evidence="5">
    <location>
        <begin position="1"/>
        <end position="23"/>
    </location>
</feature>
<dbReference type="GO" id="GO:0055085">
    <property type="term" value="P:transmembrane transport"/>
    <property type="evidence" value="ECO:0007669"/>
    <property type="project" value="InterPro"/>
</dbReference>
<accession>A0AA50CNS3</accession>
<keyword evidence="8" id="KW-1185">Reference proteome</keyword>
<dbReference type="InterPro" id="IPR037682">
    <property type="entry name" value="TonB_C"/>
</dbReference>
<dbReference type="AlphaFoldDB" id="A0AA50CNS3"/>
<sequence>MTTRFILAAFAAAAILLSPPAFAQDTKSQRPAPSDKEDWSQAVGAKIKRQSALAVIKARELGLDGDFQVSVGFTISPDGKVSGARIVTSSGHPELDAVAIDMANRAAPFPTFTPDMGDEPVSMLAPVILKLKKPETADTLSEPAPPAAAE</sequence>
<dbReference type="Gene3D" id="3.30.1150.10">
    <property type="match status" value="1"/>
</dbReference>
<proteinExistence type="predicted"/>
<name>A0AA50CNS3_9HYPH</name>
<keyword evidence="2" id="KW-0812">Transmembrane</keyword>
<gene>
    <name evidence="7" type="ORF">Q9313_01025</name>
</gene>
<dbReference type="RefSeq" id="WP_306037573.1">
    <property type="nucleotide sequence ID" value="NZ_CP132302.1"/>
</dbReference>
<keyword evidence="4" id="KW-0472">Membrane</keyword>
<reference evidence="7 8" key="1">
    <citation type="submission" date="2023-08" db="EMBL/GenBank/DDBJ databases">
        <title>Pathogen: clinical or host-associated sample.</title>
        <authorList>
            <person name="Hergert J."/>
            <person name="Casey R."/>
            <person name="Wagner J."/>
            <person name="Young E.L."/>
            <person name="Oakeson K.F."/>
        </authorList>
    </citation>
    <scope>NUCLEOTIDE SEQUENCE [LARGE SCALE GENOMIC DNA]</scope>
    <source>
        <strain evidence="7 8">1760953</strain>
    </source>
</reference>